<evidence type="ECO:0000313" key="2">
    <source>
        <dbReference type="Proteomes" id="UP000193067"/>
    </source>
</evidence>
<sequence>MSIRQNEVLKLDELTAEIQDVLLEFQPNAQLPLSPELIASAIETACSQYDTFQKLHGDLITANANDRAAERRLLSYLRKTEEGLGMIAGSSSSTQ</sequence>
<dbReference type="Proteomes" id="UP000193067">
    <property type="component" value="Unassembled WGS sequence"/>
</dbReference>
<organism evidence="1 2">
    <name type="scientific">Trametes coccinea (strain BRFM310)</name>
    <name type="common">Pycnoporus coccineus</name>
    <dbReference type="NCBI Taxonomy" id="1353009"/>
    <lineage>
        <taxon>Eukaryota</taxon>
        <taxon>Fungi</taxon>
        <taxon>Dikarya</taxon>
        <taxon>Basidiomycota</taxon>
        <taxon>Agaricomycotina</taxon>
        <taxon>Agaricomycetes</taxon>
        <taxon>Polyporales</taxon>
        <taxon>Polyporaceae</taxon>
        <taxon>Trametes</taxon>
    </lineage>
</organism>
<dbReference type="EMBL" id="KZ084087">
    <property type="protein sequence ID" value="OSD08123.1"/>
    <property type="molecule type" value="Genomic_DNA"/>
</dbReference>
<protein>
    <submittedName>
        <fullName evidence="1">Uncharacterized protein</fullName>
    </submittedName>
</protein>
<accession>A0A1Y2J5E5</accession>
<evidence type="ECO:0000313" key="1">
    <source>
        <dbReference type="EMBL" id="OSD08123.1"/>
    </source>
</evidence>
<reference evidence="1 2" key="1">
    <citation type="journal article" date="2015" name="Biotechnol. Biofuels">
        <title>Enhanced degradation of softwood versus hardwood by the white-rot fungus Pycnoporus coccineus.</title>
        <authorList>
            <person name="Couturier M."/>
            <person name="Navarro D."/>
            <person name="Chevret D."/>
            <person name="Henrissat B."/>
            <person name="Piumi F."/>
            <person name="Ruiz-Duenas F.J."/>
            <person name="Martinez A.T."/>
            <person name="Grigoriev I.V."/>
            <person name="Riley R."/>
            <person name="Lipzen A."/>
            <person name="Berrin J.G."/>
            <person name="Master E.R."/>
            <person name="Rosso M.N."/>
        </authorList>
    </citation>
    <scope>NUCLEOTIDE SEQUENCE [LARGE SCALE GENOMIC DNA]</scope>
    <source>
        <strain evidence="1 2">BRFM310</strain>
    </source>
</reference>
<proteinExistence type="predicted"/>
<gene>
    <name evidence="1" type="ORF">PYCCODRAFT_1463359</name>
</gene>
<dbReference type="AlphaFoldDB" id="A0A1Y2J5E5"/>
<name>A0A1Y2J5E5_TRAC3</name>
<keyword evidence="2" id="KW-1185">Reference proteome</keyword>